<evidence type="ECO:0000259" key="1">
    <source>
        <dbReference type="Pfam" id="PF09346"/>
    </source>
</evidence>
<dbReference type="EMBL" id="JBHSBU010000001">
    <property type="protein sequence ID" value="MFC4159993.1"/>
    <property type="molecule type" value="Genomic_DNA"/>
</dbReference>
<reference evidence="3" key="1">
    <citation type="journal article" date="2019" name="Int. J. Syst. Evol. Microbiol.">
        <title>The Global Catalogue of Microorganisms (GCM) 10K type strain sequencing project: providing services to taxonomists for standard genome sequencing and annotation.</title>
        <authorList>
            <consortium name="The Broad Institute Genomics Platform"/>
            <consortium name="The Broad Institute Genome Sequencing Center for Infectious Disease"/>
            <person name="Wu L."/>
            <person name="Ma J."/>
        </authorList>
    </citation>
    <scope>NUCLEOTIDE SEQUENCE [LARGE SCALE GENOMIC DNA]</scope>
    <source>
        <strain evidence="3">LMG 29894</strain>
    </source>
</reference>
<sequence length="161" mass="18052">MYKQADFKKWLIAASLCPKNAVQGVPEDKIVALEVNTGLTLPTAYKDFLRDCGSYAGDFAPNLDFLYFSLPFIQEDLADQLASGAIAPLPATAFCFMASEGQVFNYFLCEGEDDPPVYQVVAGRKEIGTPYPTLSAFMRDLMALEQRRLYPEPDTRWLEEE</sequence>
<gene>
    <name evidence="2" type="ORF">ACFOW7_11610</name>
</gene>
<feature type="domain" description="Knr4/Smi1-like" evidence="1">
    <location>
        <begin position="25"/>
        <end position="139"/>
    </location>
</feature>
<dbReference type="Pfam" id="PF09346">
    <property type="entry name" value="SMI1_KNR4"/>
    <property type="match status" value="1"/>
</dbReference>
<accession>A0ABV8MP73</accession>
<proteinExistence type="predicted"/>
<evidence type="ECO:0000313" key="2">
    <source>
        <dbReference type="EMBL" id="MFC4159993.1"/>
    </source>
</evidence>
<dbReference type="InterPro" id="IPR037883">
    <property type="entry name" value="Knr4/Smi1-like_sf"/>
</dbReference>
<protein>
    <submittedName>
        <fullName evidence="2">SMI1/KNR4 family protein</fullName>
    </submittedName>
</protein>
<dbReference type="SUPFAM" id="SSF160631">
    <property type="entry name" value="SMI1/KNR4-like"/>
    <property type="match status" value="1"/>
</dbReference>
<keyword evidence="3" id="KW-1185">Reference proteome</keyword>
<evidence type="ECO:0000313" key="3">
    <source>
        <dbReference type="Proteomes" id="UP001595791"/>
    </source>
</evidence>
<dbReference type="Proteomes" id="UP001595791">
    <property type="component" value="Unassembled WGS sequence"/>
</dbReference>
<dbReference type="RefSeq" id="WP_378164336.1">
    <property type="nucleotide sequence ID" value="NZ_JBHSBU010000001.1"/>
</dbReference>
<name>A0ABV8MP73_9NEIS</name>
<comment type="caution">
    <text evidence="2">The sequence shown here is derived from an EMBL/GenBank/DDBJ whole genome shotgun (WGS) entry which is preliminary data.</text>
</comment>
<dbReference type="InterPro" id="IPR018958">
    <property type="entry name" value="Knr4/Smi1-like_dom"/>
</dbReference>
<organism evidence="2 3">
    <name type="scientific">Chitinimonas lacunae</name>
    <dbReference type="NCBI Taxonomy" id="1963018"/>
    <lineage>
        <taxon>Bacteria</taxon>
        <taxon>Pseudomonadati</taxon>
        <taxon>Pseudomonadota</taxon>
        <taxon>Betaproteobacteria</taxon>
        <taxon>Neisseriales</taxon>
        <taxon>Chitinibacteraceae</taxon>
        <taxon>Chitinimonas</taxon>
    </lineage>
</organism>
<dbReference type="Gene3D" id="3.40.1580.10">
    <property type="entry name" value="SMI1/KNR4-like"/>
    <property type="match status" value="1"/>
</dbReference>